<evidence type="ECO:0000313" key="1">
    <source>
        <dbReference type="Proteomes" id="UP000887576"/>
    </source>
</evidence>
<sequence>MSAGTATSSVQAPVEGSNDEHFMILKGPGDYTCEYFNGHNRRSERNEPHWEVCITHDRYIIVEQQDGKFRVFKRRAASEWGKKVFSDCAFCVRLKHSAYMHIIGEKENLHISFFPFDNMHKKTCKSMTKEEAYKSILYWAATSRARGRSANSSMVKPKRLRPAPTIDARRRSARIVGSDVHYNEGESDVNEDVYSDANEGDFAVDREETMDVDDAPENEPGDSITSMIVPDPITYVSRKYIFNNGQFICLFCSKKGKRVALQFVDGGLFAPSADKHMRNCGADETKVTTEFVIDGNTLKADGYDFYTPIPEVGFCSTCLVNDKITKAHVKKIVDIPKDHHPNCISTSQRSDSQESMDDLDSERQCTQQTLSSSPSLLRKQPGIDGSSTDTISRTSVAELNVSNGSMNKPHESTNGQISSSLDTGIDSFDVSLSSSTGPEVHEFSNGLSTLSLSNGTNTPDVPIRKRRETANDEVMRSMDIVTNSFDISTSNRKRRGTTNEPITQPADVPIKPVFELAPSRRRHREPETSIDQSSNSMNGTNSHVLPEQRMSMDSARPVNKARSFDSLTTIQSPKTVTFSPVNGTPVANRPVMSPFVRMPQPKPAIPIRRPSRQNQPIHNRPTLIPQASNRSQPDIHANDNGNMPTVNLRRPRTSTVDSAPRMINGNSYVWLPEVQAYSLVEIVENRSESSQSATPAALPRLTRVNPSVPSPATNTTRSTINHLPRFTHYGNERALNASAWTTRKNAGNGVNVLVHDPKNFDNGWEFSVASGLQGNGFRALYCRYCNLTVGRVNLDTNTCYMKIDANHRCNSIPFQVFMQKYDDIAQHIKISDYWWRNKEREYHFLRPKNMTAAVATE</sequence>
<dbReference type="WBParaSite" id="JU765_v2.g14777.t1">
    <property type="protein sequence ID" value="JU765_v2.g14777.t1"/>
    <property type="gene ID" value="JU765_v2.g14777"/>
</dbReference>
<reference evidence="2" key="1">
    <citation type="submission" date="2022-11" db="UniProtKB">
        <authorList>
            <consortium name="WormBaseParasite"/>
        </authorList>
    </citation>
    <scope>IDENTIFICATION</scope>
</reference>
<name>A0AC34QBK5_9BILA</name>
<protein>
    <submittedName>
        <fullName evidence="2">Yippee domain-containing protein</fullName>
    </submittedName>
</protein>
<evidence type="ECO:0000313" key="2">
    <source>
        <dbReference type="WBParaSite" id="JU765_v2.g14777.t1"/>
    </source>
</evidence>
<organism evidence="1 2">
    <name type="scientific">Panagrolaimus sp. JU765</name>
    <dbReference type="NCBI Taxonomy" id="591449"/>
    <lineage>
        <taxon>Eukaryota</taxon>
        <taxon>Metazoa</taxon>
        <taxon>Ecdysozoa</taxon>
        <taxon>Nematoda</taxon>
        <taxon>Chromadorea</taxon>
        <taxon>Rhabditida</taxon>
        <taxon>Tylenchina</taxon>
        <taxon>Panagrolaimomorpha</taxon>
        <taxon>Panagrolaimoidea</taxon>
        <taxon>Panagrolaimidae</taxon>
        <taxon>Panagrolaimus</taxon>
    </lineage>
</organism>
<accession>A0AC34QBK5</accession>
<proteinExistence type="predicted"/>
<dbReference type="Proteomes" id="UP000887576">
    <property type="component" value="Unplaced"/>
</dbReference>